<dbReference type="GO" id="GO:0008270">
    <property type="term" value="F:zinc ion binding"/>
    <property type="evidence" value="ECO:0007669"/>
    <property type="project" value="UniProtKB-KW"/>
</dbReference>
<dbReference type="AlphaFoldDB" id="A0A2U1NL04"/>
<feature type="region of interest" description="Disordered" evidence="9">
    <location>
        <begin position="282"/>
        <end position="361"/>
    </location>
</feature>
<dbReference type="SUPFAM" id="SSF57850">
    <property type="entry name" value="RING/U-box"/>
    <property type="match status" value="1"/>
</dbReference>
<evidence type="ECO:0000256" key="4">
    <source>
        <dbReference type="ARBA" id="ARBA00022723"/>
    </source>
</evidence>
<dbReference type="GO" id="GO:0005737">
    <property type="term" value="C:cytoplasm"/>
    <property type="evidence" value="ECO:0007669"/>
    <property type="project" value="TreeGrafter"/>
</dbReference>
<dbReference type="Gene3D" id="3.30.40.10">
    <property type="entry name" value="Zinc/RING finger domain, C3HC4 (zinc finger)"/>
    <property type="match status" value="1"/>
</dbReference>
<comment type="catalytic activity">
    <reaction evidence="1">
        <text>S-ubiquitinyl-[E2 ubiquitin-conjugating enzyme]-L-cysteine + [acceptor protein]-L-lysine = [E2 ubiquitin-conjugating enzyme]-L-cysteine + N(6)-ubiquitinyl-[acceptor protein]-L-lysine.</text>
        <dbReference type="EC" id="2.3.2.27"/>
    </reaction>
</comment>
<keyword evidence="12" id="KW-1185">Reference proteome</keyword>
<dbReference type="PANTHER" id="PTHR15710:SF169">
    <property type="entry name" value="RING-TYPE E3 UBIQUITIN TRANSFERASE"/>
    <property type="match status" value="1"/>
</dbReference>
<dbReference type="EC" id="2.3.2.27" evidence="2"/>
<dbReference type="CDD" id="cd16667">
    <property type="entry name" value="RING-H2_RNF126-like"/>
    <property type="match status" value="1"/>
</dbReference>
<keyword evidence="4" id="KW-0479">Metal-binding</keyword>
<feature type="domain" description="RING-type" evidence="10">
    <location>
        <begin position="236"/>
        <end position="277"/>
    </location>
</feature>
<feature type="compositionally biased region" description="Basic and acidic residues" evidence="9">
    <location>
        <begin position="302"/>
        <end position="312"/>
    </location>
</feature>
<reference evidence="11 12" key="1">
    <citation type="journal article" date="2018" name="Mol. Plant">
        <title>The genome of Artemisia annua provides insight into the evolution of Asteraceae family and artemisinin biosynthesis.</title>
        <authorList>
            <person name="Shen Q."/>
            <person name="Zhang L."/>
            <person name="Liao Z."/>
            <person name="Wang S."/>
            <person name="Yan T."/>
            <person name="Shi P."/>
            <person name="Liu M."/>
            <person name="Fu X."/>
            <person name="Pan Q."/>
            <person name="Wang Y."/>
            <person name="Lv Z."/>
            <person name="Lu X."/>
            <person name="Zhang F."/>
            <person name="Jiang W."/>
            <person name="Ma Y."/>
            <person name="Chen M."/>
            <person name="Hao X."/>
            <person name="Li L."/>
            <person name="Tang Y."/>
            <person name="Lv G."/>
            <person name="Zhou Y."/>
            <person name="Sun X."/>
            <person name="Brodelius P.E."/>
            <person name="Rose J.K.C."/>
            <person name="Tang K."/>
        </authorList>
    </citation>
    <scope>NUCLEOTIDE SEQUENCE [LARGE SCALE GENOMIC DNA]</scope>
    <source>
        <strain evidence="12">cv. Huhao1</strain>
        <tissue evidence="11">Leaf</tissue>
    </source>
</reference>
<dbReference type="FunFam" id="3.30.40.10:FF:000022">
    <property type="entry name" value="E3 ubiquitin-protein ligase RING1-like"/>
    <property type="match status" value="1"/>
</dbReference>
<evidence type="ECO:0000259" key="10">
    <source>
        <dbReference type="PROSITE" id="PS50089"/>
    </source>
</evidence>
<evidence type="ECO:0000256" key="9">
    <source>
        <dbReference type="SAM" id="MobiDB-lite"/>
    </source>
</evidence>
<evidence type="ECO:0000256" key="1">
    <source>
        <dbReference type="ARBA" id="ARBA00000900"/>
    </source>
</evidence>
<dbReference type="GO" id="GO:0016567">
    <property type="term" value="P:protein ubiquitination"/>
    <property type="evidence" value="ECO:0007669"/>
    <property type="project" value="TreeGrafter"/>
</dbReference>
<evidence type="ECO:0000256" key="3">
    <source>
        <dbReference type="ARBA" id="ARBA00022679"/>
    </source>
</evidence>
<feature type="compositionally biased region" description="Basic and acidic residues" evidence="9">
    <location>
        <begin position="283"/>
        <end position="293"/>
    </location>
</feature>
<dbReference type="PROSITE" id="PS50089">
    <property type="entry name" value="ZF_RING_2"/>
    <property type="match status" value="1"/>
</dbReference>
<organism evidence="11 12">
    <name type="scientific">Artemisia annua</name>
    <name type="common">Sweet wormwood</name>
    <dbReference type="NCBI Taxonomy" id="35608"/>
    <lineage>
        <taxon>Eukaryota</taxon>
        <taxon>Viridiplantae</taxon>
        <taxon>Streptophyta</taxon>
        <taxon>Embryophyta</taxon>
        <taxon>Tracheophyta</taxon>
        <taxon>Spermatophyta</taxon>
        <taxon>Magnoliopsida</taxon>
        <taxon>eudicotyledons</taxon>
        <taxon>Gunneridae</taxon>
        <taxon>Pentapetalae</taxon>
        <taxon>asterids</taxon>
        <taxon>campanulids</taxon>
        <taxon>Asterales</taxon>
        <taxon>Asteraceae</taxon>
        <taxon>Asteroideae</taxon>
        <taxon>Anthemideae</taxon>
        <taxon>Artemisiinae</taxon>
        <taxon>Artemisia</taxon>
    </lineage>
</organism>
<feature type="compositionally biased region" description="Low complexity" evidence="9">
    <location>
        <begin position="313"/>
        <end position="324"/>
    </location>
</feature>
<feature type="compositionally biased region" description="Basic and acidic residues" evidence="9">
    <location>
        <begin position="92"/>
        <end position="110"/>
    </location>
</feature>
<proteinExistence type="predicted"/>
<name>A0A2U1NL04_ARTAN</name>
<comment type="caution">
    <text evidence="11">The sequence shown here is derived from an EMBL/GenBank/DDBJ whole genome shotgun (WGS) entry which is preliminary data.</text>
</comment>
<dbReference type="InterPro" id="IPR001841">
    <property type="entry name" value="Znf_RING"/>
</dbReference>
<evidence type="ECO:0000256" key="6">
    <source>
        <dbReference type="ARBA" id="ARBA00022786"/>
    </source>
</evidence>
<evidence type="ECO:0000256" key="8">
    <source>
        <dbReference type="PROSITE-ProRule" id="PRU00175"/>
    </source>
</evidence>
<dbReference type="PANTHER" id="PTHR15710">
    <property type="entry name" value="E3 UBIQUITIN-PROTEIN LIGASE PRAJA"/>
    <property type="match status" value="1"/>
</dbReference>
<keyword evidence="5 8" id="KW-0863">Zinc-finger</keyword>
<evidence type="ECO:0000313" key="12">
    <source>
        <dbReference type="Proteomes" id="UP000245207"/>
    </source>
</evidence>
<keyword evidence="7" id="KW-0862">Zinc</keyword>
<keyword evidence="6" id="KW-0833">Ubl conjugation pathway</keyword>
<dbReference type="InterPro" id="IPR039525">
    <property type="entry name" value="RNF126-like_zinc-ribbon"/>
</dbReference>
<evidence type="ECO:0000313" key="11">
    <source>
        <dbReference type="EMBL" id="PWA74192.1"/>
    </source>
</evidence>
<evidence type="ECO:0000256" key="7">
    <source>
        <dbReference type="ARBA" id="ARBA00022833"/>
    </source>
</evidence>
<sequence length="361" mass="40215">MEEERESTRYWCHGCSRVVDPIMEVESVKCSLCQGGFVEEVDTARNDHHQTDNGSDSEPSISLLAPLLLSMLNIPRLRQSRQNTLEQENNQEDQRDSEHGQSELSDNEHDSLRIRRGTAAAILHNVILGIPRATVTSEPENPVEGGGENNREHVILINPFNQTIIVHGGVRGGNPFNTTSLSQNQPFGDYFLGPDIQQLLQRLAENDPNRYGTPPTKKDAVEAMPTVTIEEDSIQCSVCLEEFDIGTEAREMPCKHRFHGDCIVPWLELHSSCPVCRYQMPADESKNNRDQGETRGGSGESANERNGEERRSSLTLPWPLSWLSMTPRSNDLNSSSMTISTSADMGSSPQAQEGDHREDGH</sequence>
<dbReference type="Pfam" id="PF14369">
    <property type="entry name" value="Zn_ribbon_19"/>
    <property type="match status" value="1"/>
</dbReference>
<dbReference type="SMART" id="SM00184">
    <property type="entry name" value="RING"/>
    <property type="match status" value="1"/>
</dbReference>
<feature type="compositionally biased region" description="Polar residues" evidence="9">
    <location>
        <begin position="326"/>
        <end position="351"/>
    </location>
</feature>
<evidence type="ECO:0000256" key="2">
    <source>
        <dbReference type="ARBA" id="ARBA00012483"/>
    </source>
</evidence>
<gene>
    <name evidence="11" type="ORF">CTI12_AA253730</name>
</gene>
<keyword evidence="3" id="KW-0808">Transferase</keyword>
<dbReference type="InterPro" id="IPR013083">
    <property type="entry name" value="Znf_RING/FYVE/PHD"/>
</dbReference>
<accession>A0A2U1NL04</accession>
<feature type="region of interest" description="Disordered" evidence="9">
    <location>
        <begin position="83"/>
        <end position="110"/>
    </location>
</feature>
<dbReference type="Proteomes" id="UP000245207">
    <property type="component" value="Unassembled WGS sequence"/>
</dbReference>
<dbReference type="EMBL" id="PKPP01002605">
    <property type="protein sequence ID" value="PWA74192.1"/>
    <property type="molecule type" value="Genomic_DNA"/>
</dbReference>
<dbReference type="OrthoDB" id="21204at2759"/>
<protein>
    <recommendedName>
        <fullName evidence="2">RING-type E3 ubiquitin transferase</fullName>
        <ecNumber evidence="2">2.3.2.27</ecNumber>
    </recommendedName>
</protein>
<dbReference type="GO" id="GO:0061630">
    <property type="term" value="F:ubiquitin protein ligase activity"/>
    <property type="evidence" value="ECO:0007669"/>
    <property type="project" value="UniProtKB-EC"/>
</dbReference>
<evidence type="ECO:0000256" key="5">
    <source>
        <dbReference type="ARBA" id="ARBA00022771"/>
    </source>
</evidence>
<dbReference type="Pfam" id="PF13639">
    <property type="entry name" value="zf-RING_2"/>
    <property type="match status" value="1"/>
</dbReference>